<dbReference type="InterPro" id="IPR036291">
    <property type="entry name" value="NAD(P)-bd_dom_sf"/>
</dbReference>
<dbReference type="Gene3D" id="3.40.50.720">
    <property type="entry name" value="NAD(P)-binding Rossmann-like Domain"/>
    <property type="match status" value="1"/>
</dbReference>
<proteinExistence type="inferred from homology"/>
<dbReference type="InterPro" id="IPR020843">
    <property type="entry name" value="ER"/>
</dbReference>
<dbReference type="AlphaFoldDB" id="A0A017S3H6"/>
<evidence type="ECO:0000259" key="3">
    <source>
        <dbReference type="SMART" id="SM00829"/>
    </source>
</evidence>
<dbReference type="OrthoDB" id="10257049at2759"/>
<dbReference type="Proteomes" id="UP000019804">
    <property type="component" value="Unassembled WGS sequence"/>
</dbReference>
<dbReference type="SMART" id="SM00829">
    <property type="entry name" value="PKS_ER"/>
    <property type="match status" value="1"/>
</dbReference>
<dbReference type="SUPFAM" id="SSF51735">
    <property type="entry name" value="NAD(P)-binding Rossmann-fold domains"/>
    <property type="match status" value="1"/>
</dbReference>
<evidence type="ECO:0000313" key="4">
    <source>
        <dbReference type="EMBL" id="EYE91502.1"/>
    </source>
</evidence>
<dbReference type="SUPFAM" id="SSF50129">
    <property type="entry name" value="GroES-like"/>
    <property type="match status" value="1"/>
</dbReference>
<dbReference type="InterPro" id="IPR011032">
    <property type="entry name" value="GroES-like_sf"/>
</dbReference>
<dbReference type="PANTHER" id="PTHR45348">
    <property type="entry name" value="HYPOTHETICAL OXIDOREDUCTASE (EUROFUNG)"/>
    <property type="match status" value="1"/>
</dbReference>
<dbReference type="GO" id="GO:0016651">
    <property type="term" value="F:oxidoreductase activity, acting on NAD(P)H"/>
    <property type="evidence" value="ECO:0007669"/>
    <property type="project" value="InterPro"/>
</dbReference>
<dbReference type="EMBL" id="KK088444">
    <property type="protein sequence ID" value="EYE91502.1"/>
    <property type="molecule type" value="Genomic_DNA"/>
</dbReference>
<evidence type="ECO:0000256" key="2">
    <source>
        <dbReference type="ARBA" id="ARBA00023002"/>
    </source>
</evidence>
<evidence type="ECO:0000256" key="1">
    <source>
        <dbReference type="ARBA" id="ARBA00008072"/>
    </source>
</evidence>
<dbReference type="InterPro" id="IPR013149">
    <property type="entry name" value="ADH-like_C"/>
</dbReference>
<dbReference type="Pfam" id="PF08240">
    <property type="entry name" value="ADH_N"/>
    <property type="match status" value="1"/>
</dbReference>
<dbReference type="InterPro" id="IPR047122">
    <property type="entry name" value="Trans-enoyl_RdTase-like"/>
</dbReference>
<keyword evidence="5" id="KW-1185">Reference proteome</keyword>
<organism evidence="4 5">
    <name type="scientific">Aspergillus ruber (strain CBS 135680)</name>
    <dbReference type="NCBI Taxonomy" id="1388766"/>
    <lineage>
        <taxon>Eukaryota</taxon>
        <taxon>Fungi</taxon>
        <taxon>Dikarya</taxon>
        <taxon>Ascomycota</taxon>
        <taxon>Pezizomycotina</taxon>
        <taxon>Eurotiomycetes</taxon>
        <taxon>Eurotiomycetidae</taxon>
        <taxon>Eurotiales</taxon>
        <taxon>Aspergillaceae</taxon>
        <taxon>Aspergillus</taxon>
        <taxon>Aspergillus subgen. Aspergillus</taxon>
    </lineage>
</organism>
<comment type="similarity">
    <text evidence="1">Belongs to the zinc-containing alcohol dehydrogenase family.</text>
</comment>
<dbReference type="InterPro" id="IPR013154">
    <property type="entry name" value="ADH-like_N"/>
</dbReference>
<dbReference type="PANTHER" id="PTHR45348:SF7">
    <property type="entry name" value="ZINC BINDING OXIDOREDUCTASE, PUTATIVE-RELATED"/>
    <property type="match status" value="1"/>
</dbReference>
<dbReference type="STRING" id="1388766.A0A017S3H6"/>
<evidence type="ECO:0000313" key="5">
    <source>
        <dbReference type="Proteomes" id="UP000019804"/>
    </source>
</evidence>
<keyword evidence="2" id="KW-0560">Oxidoreductase</keyword>
<sequence length="356" mass="38341">MTNPALYVDSNLTFSVLHTQQPPSPDTGEILIETHFSGANPADIKHATILAIYPTILGYDFCGKVVQTASDNSPFQPGDVVAGFTPTGIGRKSEYGAHQRYLICPEDLAFKVPSNLPEHHAASLSVVVMTAADTLYNFFGFPLPSRDENEGKREGRVTSPLLIWGASSGVGLAAVQFARASGVDPIYVTASSERHPLLRELGATQCFDYKSPTVVEEIKMALRESQLEIKHAFDAIGSNGSAKLMADCTSPSNDTILISSVFQDDPRFKMPFAAPGQDVTIKLPGAPGTITIPARPKDNQRAREAFLWAVENYGVEFEMPVVKVFEGSAEGALKELKSLAGFGSGFGKVVLKHPLQ</sequence>
<dbReference type="CDD" id="cd08249">
    <property type="entry name" value="enoyl_reductase_like"/>
    <property type="match status" value="1"/>
</dbReference>
<dbReference type="Gene3D" id="3.90.180.10">
    <property type="entry name" value="Medium-chain alcohol dehydrogenases, catalytic domain"/>
    <property type="match status" value="1"/>
</dbReference>
<reference evidence="5" key="1">
    <citation type="journal article" date="2014" name="Nat. Commun.">
        <title>Genomic adaptations of the halophilic Dead Sea filamentous fungus Eurotium rubrum.</title>
        <authorList>
            <person name="Kis-Papo T."/>
            <person name="Weig A.R."/>
            <person name="Riley R."/>
            <person name="Persoh D."/>
            <person name="Salamov A."/>
            <person name="Sun H."/>
            <person name="Lipzen A."/>
            <person name="Wasser S.P."/>
            <person name="Rambold G."/>
            <person name="Grigoriev I.V."/>
            <person name="Nevo E."/>
        </authorList>
    </citation>
    <scope>NUCLEOTIDE SEQUENCE [LARGE SCALE GENOMIC DNA]</scope>
    <source>
        <strain evidence="5">CBS 135680</strain>
    </source>
</reference>
<accession>A0A017S3H6</accession>
<gene>
    <name evidence="4" type="ORF">EURHEDRAFT_416378</name>
</gene>
<dbReference type="HOGENOM" id="CLU_026673_16_3_1"/>
<name>A0A017S3H6_ASPRC</name>
<dbReference type="GeneID" id="63698059"/>
<feature type="domain" description="Enoyl reductase (ER)" evidence="3">
    <location>
        <begin position="9"/>
        <end position="351"/>
    </location>
</feature>
<dbReference type="RefSeq" id="XP_040635192.1">
    <property type="nucleotide sequence ID" value="XM_040782935.1"/>
</dbReference>
<dbReference type="Pfam" id="PF00107">
    <property type="entry name" value="ADH_zinc_N"/>
    <property type="match status" value="1"/>
</dbReference>
<protein>
    <submittedName>
        <fullName evidence="4">GroES-like protein</fullName>
    </submittedName>
</protein>